<dbReference type="Pfam" id="PF00929">
    <property type="entry name" value="RNase_T"/>
    <property type="match status" value="1"/>
</dbReference>
<dbReference type="PANTHER" id="PTHR30231">
    <property type="entry name" value="DNA POLYMERASE III SUBUNIT EPSILON"/>
    <property type="match status" value="1"/>
</dbReference>
<dbReference type="GO" id="GO:0008408">
    <property type="term" value="F:3'-5' exonuclease activity"/>
    <property type="evidence" value="ECO:0007669"/>
    <property type="project" value="TreeGrafter"/>
</dbReference>
<dbReference type="GO" id="GO:0005829">
    <property type="term" value="C:cytosol"/>
    <property type="evidence" value="ECO:0007669"/>
    <property type="project" value="TreeGrafter"/>
</dbReference>
<dbReference type="Gene3D" id="3.30.420.10">
    <property type="entry name" value="Ribonuclease H-like superfamily/Ribonuclease H"/>
    <property type="match status" value="1"/>
</dbReference>
<protein>
    <submittedName>
        <fullName evidence="2">Exonuclease</fullName>
    </submittedName>
</protein>
<dbReference type="AlphaFoldDB" id="A0A444MFV9"/>
<dbReference type="SUPFAM" id="SSF53098">
    <property type="entry name" value="Ribonuclease H-like"/>
    <property type="match status" value="1"/>
</dbReference>
<dbReference type="PANTHER" id="PTHR30231:SF42">
    <property type="entry name" value="EXONUCLEASE"/>
    <property type="match status" value="1"/>
</dbReference>
<sequence>MSDWSVFATGRYRFLALDVETANSDAASICQIGLAGVRFDGSIATWACYVDPRDRFSAFNTRLHGISAATVAGAVTFAPLLHRLSPLLSQVTVVQHSTFDRTAIHAACRSHQIGAPDWTWIDSVRVARVAWPEFKGAGGHGLGHLKTRLDLEFTHHDAGEDARAAAMVVLRAEALTGRSFTDLAAPAARRPALVQQA</sequence>
<dbReference type="InterPro" id="IPR012337">
    <property type="entry name" value="RNaseH-like_sf"/>
</dbReference>
<dbReference type="OrthoDB" id="9803913at2"/>
<dbReference type="InterPro" id="IPR013520">
    <property type="entry name" value="Ribonucl_H"/>
</dbReference>
<accession>A0A444MFV9</accession>
<name>A0A444MFV9_9RHOB</name>
<organism evidence="2 3">
    <name type="scientific">Falsigemmobacter intermedius</name>
    <dbReference type="NCBI Taxonomy" id="1553448"/>
    <lineage>
        <taxon>Bacteria</taxon>
        <taxon>Pseudomonadati</taxon>
        <taxon>Pseudomonadota</taxon>
        <taxon>Alphaproteobacteria</taxon>
        <taxon>Rhodobacterales</taxon>
        <taxon>Paracoccaceae</taxon>
        <taxon>Falsigemmobacter</taxon>
    </lineage>
</organism>
<dbReference type="SMART" id="SM00479">
    <property type="entry name" value="EXOIII"/>
    <property type="match status" value="1"/>
</dbReference>
<reference evidence="2 3" key="1">
    <citation type="journal article" date="2015" name="Int. J. Syst. Evol. Microbiol.">
        <title>Gemmobacter intermedius sp. nov., isolated from a white stork (Ciconia ciconia).</title>
        <authorList>
            <person name="Kampfer P."/>
            <person name="Jerzak L."/>
            <person name="Wilharm G."/>
            <person name="Golke J."/>
            <person name="Busse H.J."/>
            <person name="Glaeser S.P."/>
        </authorList>
    </citation>
    <scope>NUCLEOTIDE SEQUENCE [LARGE SCALE GENOMIC DNA]</scope>
    <source>
        <strain evidence="2 3">119/4</strain>
    </source>
</reference>
<keyword evidence="2" id="KW-0269">Exonuclease</keyword>
<evidence type="ECO:0000259" key="1">
    <source>
        <dbReference type="SMART" id="SM00479"/>
    </source>
</evidence>
<dbReference type="EMBL" id="SBLC01000003">
    <property type="protein sequence ID" value="RWY44434.1"/>
    <property type="molecule type" value="Genomic_DNA"/>
</dbReference>
<keyword evidence="2" id="KW-0378">Hydrolase</keyword>
<proteinExistence type="predicted"/>
<comment type="caution">
    <text evidence="2">The sequence shown here is derived from an EMBL/GenBank/DDBJ whole genome shotgun (WGS) entry which is preliminary data.</text>
</comment>
<keyword evidence="3" id="KW-1185">Reference proteome</keyword>
<gene>
    <name evidence="2" type="ORF">EP867_02940</name>
</gene>
<evidence type="ECO:0000313" key="3">
    <source>
        <dbReference type="Proteomes" id="UP000287168"/>
    </source>
</evidence>
<keyword evidence="2" id="KW-0540">Nuclease</keyword>
<dbReference type="GO" id="GO:0006259">
    <property type="term" value="P:DNA metabolic process"/>
    <property type="evidence" value="ECO:0007669"/>
    <property type="project" value="UniProtKB-ARBA"/>
</dbReference>
<dbReference type="InterPro" id="IPR036397">
    <property type="entry name" value="RNaseH_sf"/>
</dbReference>
<feature type="domain" description="Exonuclease" evidence="1">
    <location>
        <begin position="13"/>
        <end position="178"/>
    </location>
</feature>
<evidence type="ECO:0000313" key="2">
    <source>
        <dbReference type="EMBL" id="RWY44434.1"/>
    </source>
</evidence>
<dbReference type="GO" id="GO:0003676">
    <property type="term" value="F:nucleic acid binding"/>
    <property type="evidence" value="ECO:0007669"/>
    <property type="project" value="InterPro"/>
</dbReference>
<dbReference type="Proteomes" id="UP000287168">
    <property type="component" value="Unassembled WGS sequence"/>
</dbReference>